<organism evidence="7 8">
    <name type="scientific">Amnibacterium soli</name>
    <dbReference type="NCBI Taxonomy" id="1282736"/>
    <lineage>
        <taxon>Bacteria</taxon>
        <taxon>Bacillati</taxon>
        <taxon>Actinomycetota</taxon>
        <taxon>Actinomycetes</taxon>
        <taxon>Micrococcales</taxon>
        <taxon>Microbacteriaceae</taxon>
        <taxon>Amnibacterium</taxon>
    </lineage>
</organism>
<evidence type="ECO:0000259" key="6">
    <source>
        <dbReference type="PROSITE" id="PS51935"/>
    </source>
</evidence>
<keyword evidence="3" id="KW-0378">Hydrolase</keyword>
<protein>
    <recommendedName>
        <fullName evidence="6">NlpC/P60 domain-containing protein</fullName>
    </recommendedName>
</protein>
<dbReference type="PANTHER" id="PTHR47053:SF1">
    <property type="entry name" value="MUREIN DD-ENDOPEPTIDASE MEPH-RELATED"/>
    <property type="match status" value="1"/>
</dbReference>
<dbReference type="PANTHER" id="PTHR47053">
    <property type="entry name" value="MUREIN DD-ENDOPEPTIDASE MEPH-RELATED"/>
    <property type="match status" value="1"/>
</dbReference>
<feature type="signal peptide" evidence="5">
    <location>
        <begin position="1"/>
        <end position="23"/>
    </location>
</feature>
<proteinExistence type="inferred from homology"/>
<feature type="chain" id="PRO_5047319839" description="NlpC/P60 domain-containing protein" evidence="5">
    <location>
        <begin position="24"/>
        <end position="214"/>
    </location>
</feature>
<dbReference type="SUPFAM" id="SSF54001">
    <property type="entry name" value="Cysteine proteinases"/>
    <property type="match status" value="1"/>
</dbReference>
<dbReference type="InterPro" id="IPR000064">
    <property type="entry name" value="NLP_P60_dom"/>
</dbReference>
<evidence type="ECO:0000313" key="7">
    <source>
        <dbReference type="EMBL" id="GAA4751215.1"/>
    </source>
</evidence>
<evidence type="ECO:0000256" key="4">
    <source>
        <dbReference type="ARBA" id="ARBA00022807"/>
    </source>
</evidence>
<dbReference type="InterPro" id="IPR038765">
    <property type="entry name" value="Papain-like_cys_pep_sf"/>
</dbReference>
<gene>
    <name evidence="7" type="ORF">GCM10025783_24700</name>
</gene>
<dbReference type="Gene3D" id="3.90.1720.10">
    <property type="entry name" value="endopeptidase domain like (from Nostoc punctiforme)"/>
    <property type="match status" value="1"/>
</dbReference>
<dbReference type="RefSeq" id="WP_345481549.1">
    <property type="nucleotide sequence ID" value="NZ_BAABLP010000005.1"/>
</dbReference>
<dbReference type="Pfam" id="PF00877">
    <property type="entry name" value="NLPC_P60"/>
    <property type="match status" value="1"/>
</dbReference>
<evidence type="ECO:0000313" key="8">
    <source>
        <dbReference type="Proteomes" id="UP001500121"/>
    </source>
</evidence>
<name>A0ABP8ZAV1_9MICO</name>
<feature type="domain" description="NlpC/P60" evidence="6">
    <location>
        <begin position="100"/>
        <end position="214"/>
    </location>
</feature>
<sequence length="214" mass="22735">MLSALVMTFAAGLVATLALPSYAFDPTRTGNAENVAGRSVTRSGEQQYEADEDIAAAALQRDTFKATSSAALLRRAYATQFSSYSGPSAADFLKNPAHPAFSLDGVVGTAMQYIGVPYVFGGADPSGFDCSGFVMFVYAQYGVSLPHSVHAQDGIGSHISPADARPGDVIVFNDDSHDGFYVGNGMILHAPYPGARVRVQKLWTNDVHFVRFGI</sequence>
<dbReference type="Proteomes" id="UP001500121">
    <property type="component" value="Unassembled WGS sequence"/>
</dbReference>
<comment type="similarity">
    <text evidence="1">Belongs to the peptidase C40 family.</text>
</comment>
<dbReference type="PROSITE" id="PS51935">
    <property type="entry name" value="NLPC_P60"/>
    <property type="match status" value="1"/>
</dbReference>
<dbReference type="InterPro" id="IPR051202">
    <property type="entry name" value="Peptidase_C40"/>
</dbReference>
<keyword evidence="4" id="KW-0788">Thiol protease</keyword>
<comment type="caution">
    <text evidence="7">The sequence shown here is derived from an EMBL/GenBank/DDBJ whole genome shotgun (WGS) entry which is preliminary data.</text>
</comment>
<accession>A0ABP8ZAV1</accession>
<keyword evidence="8" id="KW-1185">Reference proteome</keyword>
<evidence type="ECO:0000256" key="2">
    <source>
        <dbReference type="ARBA" id="ARBA00022670"/>
    </source>
</evidence>
<evidence type="ECO:0000256" key="5">
    <source>
        <dbReference type="SAM" id="SignalP"/>
    </source>
</evidence>
<reference evidence="8" key="1">
    <citation type="journal article" date="2019" name="Int. J. Syst. Evol. Microbiol.">
        <title>The Global Catalogue of Microorganisms (GCM) 10K type strain sequencing project: providing services to taxonomists for standard genome sequencing and annotation.</title>
        <authorList>
            <consortium name="The Broad Institute Genomics Platform"/>
            <consortium name="The Broad Institute Genome Sequencing Center for Infectious Disease"/>
            <person name="Wu L."/>
            <person name="Ma J."/>
        </authorList>
    </citation>
    <scope>NUCLEOTIDE SEQUENCE [LARGE SCALE GENOMIC DNA]</scope>
    <source>
        <strain evidence="8">JCM 19015</strain>
    </source>
</reference>
<evidence type="ECO:0000256" key="1">
    <source>
        <dbReference type="ARBA" id="ARBA00007074"/>
    </source>
</evidence>
<keyword evidence="2" id="KW-0645">Protease</keyword>
<dbReference type="EMBL" id="BAABLP010000005">
    <property type="protein sequence ID" value="GAA4751215.1"/>
    <property type="molecule type" value="Genomic_DNA"/>
</dbReference>
<keyword evidence="5" id="KW-0732">Signal</keyword>
<evidence type="ECO:0000256" key="3">
    <source>
        <dbReference type="ARBA" id="ARBA00022801"/>
    </source>
</evidence>